<reference evidence="11" key="1">
    <citation type="submission" date="2017-06" db="EMBL/GenBank/DDBJ databases">
        <title>Complete Genome Sequence of Mycobacterium shigaense.</title>
        <authorList>
            <person name="Fukano H."/>
            <person name="Yoshida M."/>
            <person name="Kazumi Y."/>
            <person name="Ogura Y."/>
            <person name="Mitarai S."/>
            <person name="Hayashi T."/>
            <person name="Hoshino Y."/>
        </authorList>
    </citation>
    <scope>NUCLEOTIDE SEQUENCE [LARGE SCALE GENOMIC DNA]</scope>
    <source>
        <strain evidence="11">UN-152</strain>
    </source>
</reference>
<keyword evidence="11" id="KW-1185">Reference proteome</keyword>
<evidence type="ECO:0000313" key="11">
    <source>
        <dbReference type="Proteomes" id="UP000217736"/>
    </source>
</evidence>
<dbReference type="InterPro" id="IPR017941">
    <property type="entry name" value="Rieske_2Fe-2S"/>
</dbReference>
<dbReference type="Proteomes" id="UP000217736">
    <property type="component" value="Chromosome"/>
</dbReference>
<dbReference type="Gene3D" id="2.102.10.10">
    <property type="entry name" value="Rieske [2Fe-2S] iron-sulphur domain"/>
    <property type="match status" value="1"/>
</dbReference>
<dbReference type="PANTHER" id="PTHR10134">
    <property type="entry name" value="CYTOCHROME B-C1 COMPLEX SUBUNIT RIESKE, MITOCHONDRIAL"/>
    <property type="match status" value="1"/>
</dbReference>
<dbReference type="InterPro" id="IPR005805">
    <property type="entry name" value="Rieske_Fe-S_prot_C"/>
</dbReference>
<dbReference type="GO" id="GO:0016705">
    <property type="term" value="F:oxidoreductase activity, acting on paired donors, with incorporation or reduction of molecular oxygen"/>
    <property type="evidence" value="ECO:0007669"/>
    <property type="project" value="UniProtKB-ARBA"/>
</dbReference>
<evidence type="ECO:0000256" key="7">
    <source>
        <dbReference type="ARBA" id="ARBA00023157"/>
    </source>
</evidence>
<keyword evidence="3" id="KW-0001">2Fe-2S</keyword>
<dbReference type="GO" id="GO:0016020">
    <property type="term" value="C:membrane"/>
    <property type="evidence" value="ECO:0007669"/>
    <property type="project" value="InterPro"/>
</dbReference>
<comment type="cofactor">
    <cofactor evidence="9">
        <name>[2Fe-2S] cluster</name>
        <dbReference type="ChEBI" id="CHEBI:190135"/>
    </cofactor>
</comment>
<keyword evidence="6" id="KW-0411">Iron-sulfur</keyword>
<dbReference type="KEGG" id="mshg:MSG_00961"/>
<dbReference type="Pfam" id="PF00355">
    <property type="entry name" value="Rieske"/>
    <property type="match status" value="1"/>
</dbReference>
<dbReference type="AlphaFoldDB" id="A0A1Z4EDV1"/>
<evidence type="ECO:0000256" key="6">
    <source>
        <dbReference type="ARBA" id="ARBA00023014"/>
    </source>
</evidence>
<evidence type="ECO:0000256" key="9">
    <source>
        <dbReference type="ARBA" id="ARBA00034078"/>
    </source>
</evidence>
<dbReference type="GO" id="GO:0046872">
    <property type="term" value="F:metal ion binding"/>
    <property type="evidence" value="ECO:0007669"/>
    <property type="project" value="UniProtKB-KW"/>
</dbReference>
<dbReference type="EMBL" id="AP018164">
    <property type="protein sequence ID" value="BAX91120.1"/>
    <property type="molecule type" value="Genomic_DNA"/>
</dbReference>
<dbReference type="InterPro" id="IPR036922">
    <property type="entry name" value="Rieske_2Fe-2S_sf"/>
</dbReference>
<dbReference type="SUPFAM" id="SSF50022">
    <property type="entry name" value="ISP domain"/>
    <property type="match status" value="1"/>
</dbReference>
<dbReference type="CDD" id="cd03467">
    <property type="entry name" value="Rieske"/>
    <property type="match status" value="1"/>
</dbReference>
<organism evidence="10 11">
    <name type="scientific">Mycobacterium shigaense</name>
    <dbReference type="NCBI Taxonomy" id="722731"/>
    <lineage>
        <taxon>Bacteria</taxon>
        <taxon>Bacillati</taxon>
        <taxon>Actinomycetota</taxon>
        <taxon>Actinomycetes</taxon>
        <taxon>Mycobacteriales</taxon>
        <taxon>Mycobacteriaceae</taxon>
        <taxon>Mycobacterium</taxon>
        <taxon>Mycobacterium simiae complex</taxon>
    </lineage>
</organism>
<gene>
    <name evidence="10" type="ORF">MSG_00961</name>
</gene>
<keyword evidence="4" id="KW-0479">Metal-binding</keyword>
<evidence type="ECO:0000256" key="4">
    <source>
        <dbReference type="ARBA" id="ARBA00022723"/>
    </source>
</evidence>
<dbReference type="RefSeq" id="WP_096437513.1">
    <property type="nucleotide sequence ID" value="NZ_AP018164.1"/>
</dbReference>
<dbReference type="PROSITE" id="PS51296">
    <property type="entry name" value="RIESKE"/>
    <property type="match status" value="1"/>
</dbReference>
<keyword evidence="7" id="KW-1015">Disulfide bond</keyword>
<dbReference type="PRINTS" id="PR00162">
    <property type="entry name" value="RIESKE"/>
</dbReference>
<evidence type="ECO:0000256" key="2">
    <source>
        <dbReference type="ARBA" id="ARBA00015816"/>
    </source>
</evidence>
<comment type="function">
    <text evidence="1">Iron-sulfur subunit of the cytochrome bc1 complex, an essential component of the respiratory electron transport chain required for ATP synthesis. The bc1 complex catalyzes the oxidation of menaquinol and the reduction of cytochrome c in the respiratory chain. The bc1 complex operates through a Q-cycle mechanism that couples electron transfer to generation of the proton gradient that drives ATP synthesis.</text>
</comment>
<name>A0A1Z4EDV1_9MYCO</name>
<protein>
    <recommendedName>
        <fullName evidence="2">Cytochrome bc1 complex Rieske iron-sulfur subunit</fullName>
    </recommendedName>
    <alternativeName>
        <fullName evidence="8">Cytochrome bc1 reductase complex subunit QcrA</fullName>
    </alternativeName>
</protein>
<keyword evidence="5" id="KW-0408">Iron</keyword>
<proteinExistence type="predicted"/>
<evidence type="ECO:0000256" key="3">
    <source>
        <dbReference type="ARBA" id="ARBA00022714"/>
    </source>
</evidence>
<evidence type="ECO:0000256" key="8">
    <source>
        <dbReference type="ARBA" id="ARBA00029586"/>
    </source>
</evidence>
<accession>A0A1Z4EDV1</accession>
<dbReference type="GO" id="GO:0004497">
    <property type="term" value="F:monooxygenase activity"/>
    <property type="evidence" value="ECO:0007669"/>
    <property type="project" value="UniProtKB-ARBA"/>
</dbReference>
<evidence type="ECO:0000256" key="1">
    <source>
        <dbReference type="ARBA" id="ARBA00002494"/>
    </source>
</evidence>
<dbReference type="InterPro" id="IPR014349">
    <property type="entry name" value="Rieske_Fe-S_prot"/>
</dbReference>
<evidence type="ECO:0000256" key="5">
    <source>
        <dbReference type="ARBA" id="ARBA00023004"/>
    </source>
</evidence>
<sequence>MILADQDTVVTQPQPDQFKAFSATCSHLGCQVERVSDGTIKCPCHGSQYSVVDGSVVHGPATKPLPAKTVSVSNGLLAIS</sequence>
<dbReference type="GO" id="GO:0051537">
    <property type="term" value="F:2 iron, 2 sulfur cluster binding"/>
    <property type="evidence" value="ECO:0007669"/>
    <property type="project" value="UniProtKB-KW"/>
</dbReference>
<evidence type="ECO:0000313" key="10">
    <source>
        <dbReference type="EMBL" id="BAX91120.1"/>
    </source>
</evidence>
<dbReference type="OrthoDB" id="25106at2"/>